<sequence length="325" mass="35333">MGSVRAVVPGIVKDEQIFQPIEPGFASYPKESFEFVLGTATGLDVARKAALVSTPSGPRSLPYDYLVLATGARCASPDMPWKNANSHEETIDLLHETTEKVKAARHVLVAGAGPTGVETAAEIRFEFADKEVVLLSAHEEILGGDSIAKGVENEIVRLGVQVKKNSRVKNSRPLPDGRTEVTLVSGEIIKTDLYLPTMGLVPNTEYLDSSLINEYNNVKVDECLRVKGVDNVWACGDIISCQRSGFMLTDKQAAGVVKNIELAIKGKDQLVVKGMPVDVFMCSTGRNRGAGRVGWVKVPSFFVYSLKGKTLGMSWINKYTEGTQW</sequence>
<dbReference type="Proteomes" id="UP001055115">
    <property type="component" value="Unassembled WGS sequence"/>
</dbReference>
<evidence type="ECO:0000313" key="6">
    <source>
        <dbReference type="EMBL" id="GKT45616.1"/>
    </source>
</evidence>
<evidence type="ECO:0000256" key="4">
    <source>
        <dbReference type="ARBA" id="ARBA00023002"/>
    </source>
</evidence>
<dbReference type="PANTHER" id="PTHR43735">
    <property type="entry name" value="APOPTOSIS-INDUCING FACTOR 1"/>
    <property type="match status" value="1"/>
</dbReference>
<feature type="domain" description="FAD/NAD(P)-binding" evidence="5">
    <location>
        <begin position="31"/>
        <end position="248"/>
    </location>
</feature>
<dbReference type="PRINTS" id="PR00411">
    <property type="entry name" value="PNDRDTASEI"/>
</dbReference>
<dbReference type="PANTHER" id="PTHR43735:SF3">
    <property type="entry name" value="FERROPTOSIS SUPPRESSOR PROTEIN 1"/>
    <property type="match status" value="1"/>
</dbReference>
<proteinExistence type="inferred from homology"/>
<dbReference type="EMBL" id="BQXU01000013">
    <property type="protein sequence ID" value="GKT45616.1"/>
    <property type="molecule type" value="Genomic_DNA"/>
</dbReference>
<dbReference type="Pfam" id="PF07992">
    <property type="entry name" value="Pyr_redox_2"/>
    <property type="match status" value="1"/>
</dbReference>
<name>A0AA37LC22_9PEZI</name>
<comment type="caution">
    <text evidence="6">The sequence shown here is derived from an EMBL/GenBank/DDBJ whole genome shotgun (WGS) entry which is preliminary data.</text>
</comment>
<gene>
    <name evidence="6" type="ORF">ColSpa_05797</name>
</gene>
<evidence type="ECO:0000256" key="2">
    <source>
        <dbReference type="ARBA" id="ARBA00022630"/>
    </source>
</evidence>
<evidence type="ECO:0000256" key="1">
    <source>
        <dbReference type="ARBA" id="ARBA00006442"/>
    </source>
</evidence>
<reference evidence="6 7" key="1">
    <citation type="submission" date="2022-03" db="EMBL/GenBank/DDBJ databases">
        <title>Genome data of Colletotrichum spp.</title>
        <authorList>
            <person name="Utami Y.D."/>
            <person name="Hiruma K."/>
        </authorList>
    </citation>
    <scope>NUCLEOTIDE SEQUENCE [LARGE SCALE GENOMIC DNA]</scope>
    <source>
        <strain evidence="6 7">MAFF 239500</strain>
    </source>
</reference>
<dbReference type="InterPro" id="IPR036188">
    <property type="entry name" value="FAD/NAD-bd_sf"/>
</dbReference>
<evidence type="ECO:0000256" key="3">
    <source>
        <dbReference type="ARBA" id="ARBA00022827"/>
    </source>
</evidence>
<accession>A0AA37LC22</accession>
<keyword evidence="3" id="KW-0274">FAD</keyword>
<dbReference type="GO" id="GO:0050660">
    <property type="term" value="F:flavin adenine dinucleotide binding"/>
    <property type="evidence" value="ECO:0007669"/>
    <property type="project" value="TreeGrafter"/>
</dbReference>
<evidence type="ECO:0000313" key="7">
    <source>
        <dbReference type="Proteomes" id="UP001055115"/>
    </source>
</evidence>
<dbReference type="AlphaFoldDB" id="A0AA37LC22"/>
<dbReference type="GO" id="GO:0004174">
    <property type="term" value="F:electron-transferring-flavoprotein dehydrogenase activity"/>
    <property type="evidence" value="ECO:0007669"/>
    <property type="project" value="TreeGrafter"/>
</dbReference>
<dbReference type="GeneID" id="73326599"/>
<dbReference type="RefSeq" id="XP_049127966.1">
    <property type="nucleotide sequence ID" value="XM_049272009.1"/>
</dbReference>
<keyword evidence="4" id="KW-0560">Oxidoreductase</keyword>
<dbReference type="PRINTS" id="PR00368">
    <property type="entry name" value="FADPNR"/>
</dbReference>
<comment type="similarity">
    <text evidence="1">Belongs to the FAD-dependent oxidoreductase family.</text>
</comment>
<keyword evidence="7" id="KW-1185">Reference proteome</keyword>
<dbReference type="SUPFAM" id="SSF51905">
    <property type="entry name" value="FAD/NAD(P)-binding domain"/>
    <property type="match status" value="1"/>
</dbReference>
<dbReference type="InterPro" id="IPR023753">
    <property type="entry name" value="FAD/NAD-binding_dom"/>
</dbReference>
<dbReference type="GO" id="GO:0005737">
    <property type="term" value="C:cytoplasm"/>
    <property type="evidence" value="ECO:0007669"/>
    <property type="project" value="TreeGrafter"/>
</dbReference>
<dbReference type="Gene3D" id="3.50.50.100">
    <property type="match status" value="1"/>
</dbReference>
<organism evidence="6 7">
    <name type="scientific">Colletotrichum spaethianum</name>
    <dbReference type="NCBI Taxonomy" id="700344"/>
    <lineage>
        <taxon>Eukaryota</taxon>
        <taxon>Fungi</taxon>
        <taxon>Dikarya</taxon>
        <taxon>Ascomycota</taxon>
        <taxon>Pezizomycotina</taxon>
        <taxon>Sordariomycetes</taxon>
        <taxon>Hypocreomycetidae</taxon>
        <taxon>Glomerellales</taxon>
        <taxon>Glomerellaceae</taxon>
        <taxon>Colletotrichum</taxon>
        <taxon>Colletotrichum spaethianum species complex</taxon>
    </lineage>
</organism>
<keyword evidence="2" id="KW-0285">Flavoprotein</keyword>
<protein>
    <submittedName>
        <fullName evidence="6">Oxidoreductase ptaL</fullName>
    </submittedName>
</protein>
<evidence type="ECO:0000259" key="5">
    <source>
        <dbReference type="Pfam" id="PF07992"/>
    </source>
</evidence>